<dbReference type="GeneID" id="92726824"/>
<reference evidence="2 3" key="1">
    <citation type="submission" date="2022-01" db="EMBL/GenBank/DDBJ databases">
        <title>Identification and Characterization of Corynebacterium sp.</title>
        <authorList>
            <person name="Luo Q."/>
            <person name="Qu P."/>
            <person name="Chen Q."/>
        </authorList>
    </citation>
    <scope>NUCLEOTIDE SEQUENCE [LARGE SCALE GENOMIC DNA]</scope>
    <source>
        <strain evidence="2 3">MC-12</strain>
    </source>
</reference>
<accession>A0ABS9HMV3</accession>
<keyword evidence="1" id="KW-0812">Transmembrane</keyword>
<comment type="caution">
    <text evidence="2">The sequence shown here is derived from an EMBL/GenBank/DDBJ whole genome shotgun (WGS) entry which is preliminary data.</text>
</comment>
<gene>
    <name evidence="2" type="ORF">L3H44_07110</name>
</gene>
<keyword evidence="1" id="KW-0472">Membrane</keyword>
<dbReference type="RefSeq" id="WP_046203291.1">
    <property type="nucleotide sequence ID" value="NZ_JAFFSY010000002.1"/>
</dbReference>
<sequence>MDTEAWLRLVQLFIAAGGLVAVFLTLWQKWLSDNRAEWWKRFTWSVENAHSTTATEDTCEAARIELRELYDGTLAGQTERRLIVDFYEKTDNIEGKDGENND</sequence>
<evidence type="ECO:0000313" key="2">
    <source>
        <dbReference type="EMBL" id="MCF6774178.1"/>
    </source>
</evidence>
<evidence type="ECO:0000313" key="3">
    <source>
        <dbReference type="Proteomes" id="UP001200604"/>
    </source>
</evidence>
<proteinExistence type="predicted"/>
<protein>
    <recommendedName>
        <fullName evidence="4">Secreted protein</fullName>
    </recommendedName>
</protein>
<dbReference type="EMBL" id="JAKJKU010000003">
    <property type="protein sequence ID" value="MCF6774178.1"/>
    <property type="molecule type" value="Genomic_DNA"/>
</dbReference>
<organism evidence="2 3">
    <name type="scientific">Corynebacterium parakroppenstedtii</name>
    <dbReference type="NCBI Taxonomy" id="2828363"/>
    <lineage>
        <taxon>Bacteria</taxon>
        <taxon>Bacillati</taxon>
        <taxon>Actinomycetota</taxon>
        <taxon>Actinomycetes</taxon>
        <taxon>Mycobacteriales</taxon>
        <taxon>Corynebacteriaceae</taxon>
        <taxon>Corynebacterium</taxon>
    </lineage>
</organism>
<feature type="transmembrane region" description="Helical" evidence="1">
    <location>
        <begin position="6"/>
        <end position="27"/>
    </location>
</feature>
<dbReference type="Proteomes" id="UP001200604">
    <property type="component" value="Unassembled WGS sequence"/>
</dbReference>
<keyword evidence="1" id="KW-1133">Transmembrane helix</keyword>
<evidence type="ECO:0008006" key="4">
    <source>
        <dbReference type="Google" id="ProtNLM"/>
    </source>
</evidence>
<keyword evidence="3" id="KW-1185">Reference proteome</keyword>
<name>A0ABS9HMV3_9CORY</name>
<evidence type="ECO:0000256" key="1">
    <source>
        <dbReference type="SAM" id="Phobius"/>
    </source>
</evidence>